<name>A0A9P5MNU4_9AGAM</name>
<evidence type="ECO:0000313" key="2">
    <source>
        <dbReference type="Proteomes" id="UP000759537"/>
    </source>
</evidence>
<evidence type="ECO:0000313" key="1">
    <source>
        <dbReference type="EMBL" id="KAF8466477.1"/>
    </source>
</evidence>
<protein>
    <submittedName>
        <fullName evidence="1">Uncharacterized protein</fullName>
    </submittedName>
</protein>
<keyword evidence="2" id="KW-1185">Reference proteome</keyword>
<accession>A0A9P5MNU4</accession>
<gene>
    <name evidence="1" type="ORF">DFH94DRAFT_780916</name>
</gene>
<proteinExistence type="predicted"/>
<reference evidence="1" key="1">
    <citation type="submission" date="2019-10" db="EMBL/GenBank/DDBJ databases">
        <authorList>
            <consortium name="DOE Joint Genome Institute"/>
            <person name="Kuo A."/>
            <person name="Miyauchi S."/>
            <person name="Kiss E."/>
            <person name="Drula E."/>
            <person name="Kohler A."/>
            <person name="Sanchez-Garcia M."/>
            <person name="Andreopoulos B."/>
            <person name="Barry K.W."/>
            <person name="Bonito G."/>
            <person name="Buee M."/>
            <person name="Carver A."/>
            <person name="Chen C."/>
            <person name="Cichocki N."/>
            <person name="Clum A."/>
            <person name="Culley D."/>
            <person name="Crous P.W."/>
            <person name="Fauchery L."/>
            <person name="Girlanda M."/>
            <person name="Hayes R."/>
            <person name="Keri Z."/>
            <person name="LaButti K."/>
            <person name="Lipzen A."/>
            <person name="Lombard V."/>
            <person name="Magnuson J."/>
            <person name="Maillard F."/>
            <person name="Morin E."/>
            <person name="Murat C."/>
            <person name="Nolan M."/>
            <person name="Ohm R."/>
            <person name="Pangilinan J."/>
            <person name="Pereira M."/>
            <person name="Perotto S."/>
            <person name="Peter M."/>
            <person name="Riley R."/>
            <person name="Sitrit Y."/>
            <person name="Stielow B."/>
            <person name="Szollosi G."/>
            <person name="Zifcakova L."/>
            <person name="Stursova M."/>
            <person name="Spatafora J.W."/>
            <person name="Tedersoo L."/>
            <person name="Vaario L.-M."/>
            <person name="Yamada A."/>
            <person name="Yan M."/>
            <person name="Wang P."/>
            <person name="Xu J."/>
            <person name="Bruns T."/>
            <person name="Baldrian P."/>
            <person name="Vilgalys R."/>
            <person name="Henrissat B."/>
            <person name="Grigoriev I.V."/>
            <person name="Hibbett D."/>
            <person name="Nagy L.G."/>
            <person name="Martin F.M."/>
        </authorList>
    </citation>
    <scope>NUCLEOTIDE SEQUENCE</scope>
    <source>
        <strain evidence="1">Prilba</strain>
    </source>
</reference>
<sequence length="104" mass="11873">MIFPRMFPRRVIASVLSHRVRHSRLSYILLSRSQKRPVMFLFAFEVQVGTVGGEHCTQDRDHRSSCDRVKPFCETSVIAVDSTGEYGLDAGDHDGTGRRARFLF</sequence>
<comment type="caution">
    <text evidence="1">The sequence shown here is derived from an EMBL/GenBank/DDBJ whole genome shotgun (WGS) entry which is preliminary data.</text>
</comment>
<dbReference type="Proteomes" id="UP000759537">
    <property type="component" value="Unassembled WGS sequence"/>
</dbReference>
<reference evidence="1" key="2">
    <citation type="journal article" date="2020" name="Nat. Commun.">
        <title>Large-scale genome sequencing of mycorrhizal fungi provides insights into the early evolution of symbiotic traits.</title>
        <authorList>
            <person name="Miyauchi S."/>
            <person name="Kiss E."/>
            <person name="Kuo A."/>
            <person name="Drula E."/>
            <person name="Kohler A."/>
            <person name="Sanchez-Garcia M."/>
            <person name="Morin E."/>
            <person name="Andreopoulos B."/>
            <person name="Barry K.W."/>
            <person name="Bonito G."/>
            <person name="Buee M."/>
            <person name="Carver A."/>
            <person name="Chen C."/>
            <person name="Cichocki N."/>
            <person name="Clum A."/>
            <person name="Culley D."/>
            <person name="Crous P.W."/>
            <person name="Fauchery L."/>
            <person name="Girlanda M."/>
            <person name="Hayes R.D."/>
            <person name="Keri Z."/>
            <person name="LaButti K."/>
            <person name="Lipzen A."/>
            <person name="Lombard V."/>
            <person name="Magnuson J."/>
            <person name="Maillard F."/>
            <person name="Murat C."/>
            <person name="Nolan M."/>
            <person name="Ohm R.A."/>
            <person name="Pangilinan J."/>
            <person name="Pereira M.F."/>
            <person name="Perotto S."/>
            <person name="Peter M."/>
            <person name="Pfister S."/>
            <person name="Riley R."/>
            <person name="Sitrit Y."/>
            <person name="Stielow J.B."/>
            <person name="Szollosi G."/>
            <person name="Zifcakova L."/>
            <person name="Stursova M."/>
            <person name="Spatafora J.W."/>
            <person name="Tedersoo L."/>
            <person name="Vaario L.M."/>
            <person name="Yamada A."/>
            <person name="Yan M."/>
            <person name="Wang P."/>
            <person name="Xu J."/>
            <person name="Bruns T."/>
            <person name="Baldrian P."/>
            <person name="Vilgalys R."/>
            <person name="Dunand C."/>
            <person name="Henrissat B."/>
            <person name="Grigoriev I.V."/>
            <person name="Hibbett D."/>
            <person name="Nagy L.G."/>
            <person name="Martin F.M."/>
        </authorList>
    </citation>
    <scope>NUCLEOTIDE SEQUENCE</scope>
    <source>
        <strain evidence="1">Prilba</strain>
    </source>
</reference>
<dbReference type="AlphaFoldDB" id="A0A9P5MNU4"/>
<dbReference type="EMBL" id="WHVB01000041">
    <property type="protein sequence ID" value="KAF8466477.1"/>
    <property type="molecule type" value="Genomic_DNA"/>
</dbReference>
<organism evidence="1 2">
    <name type="scientific">Russula ochroleuca</name>
    <dbReference type="NCBI Taxonomy" id="152965"/>
    <lineage>
        <taxon>Eukaryota</taxon>
        <taxon>Fungi</taxon>
        <taxon>Dikarya</taxon>
        <taxon>Basidiomycota</taxon>
        <taxon>Agaricomycotina</taxon>
        <taxon>Agaricomycetes</taxon>
        <taxon>Russulales</taxon>
        <taxon>Russulaceae</taxon>
        <taxon>Russula</taxon>
    </lineage>
</organism>